<keyword evidence="4" id="KW-1185">Reference proteome</keyword>
<dbReference type="Pfam" id="PF03932">
    <property type="entry name" value="CutC"/>
    <property type="match status" value="2"/>
</dbReference>
<evidence type="ECO:0000313" key="4">
    <source>
        <dbReference type="Proteomes" id="UP001286456"/>
    </source>
</evidence>
<organism evidence="3 4">
    <name type="scientific">Cercophora scortea</name>
    <dbReference type="NCBI Taxonomy" id="314031"/>
    <lineage>
        <taxon>Eukaryota</taxon>
        <taxon>Fungi</taxon>
        <taxon>Dikarya</taxon>
        <taxon>Ascomycota</taxon>
        <taxon>Pezizomycotina</taxon>
        <taxon>Sordariomycetes</taxon>
        <taxon>Sordariomycetidae</taxon>
        <taxon>Sordariales</taxon>
        <taxon>Lasiosphaeriaceae</taxon>
        <taxon>Cercophora</taxon>
    </lineage>
</organism>
<dbReference type="Gene3D" id="3.20.20.380">
    <property type="entry name" value="Copper homeostasis (CutC) domain"/>
    <property type="match status" value="1"/>
</dbReference>
<dbReference type="GO" id="GO:0005507">
    <property type="term" value="F:copper ion binding"/>
    <property type="evidence" value="ECO:0007669"/>
    <property type="project" value="TreeGrafter"/>
</dbReference>
<dbReference type="SUPFAM" id="SSF110395">
    <property type="entry name" value="CutC-like"/>
    <property type="match status" value="1"/>
</dbReference>
<dbReference type="PANTHER" id="PTHR12598">
    <property type="entry name" value="COPPER HOMEOSTASIS PROTEIN CUTC"/>
    <property type="match status" value="1"/>
</dbReference>
<accession>A0AAE0IMT0</accession>
<proteinExistence type="inferred from homology"/>
<comment type="caution">
    <text evidence="3">The sequence shown here is derived from an EMBL/GenBank/DDBJ whole genome shotgun (WGS) entry which is preliminary data.</text>
</comment>
<sequence length="308" mass="32126">MPPKSPYPSGSGRPLEIPVFGPDTSAVAAVLSSSSTTGGDGARRLELNRAGSYGVGGTTPTIDELAALVAAISGGDEGNATAVRVMIRPRGAPPPPEPDFVYSEAEFDVMRDDIARFVQSGLLRPERGDGFVFGILKRGTGEGVDVDVERNAELVRLARPFKCVFHRAFDDVVGSKARLSQDSQPLADDNSWVEALAAVEACGFDGILTSGGPGNAVDNAARIGRIASEAGGRIEIIVGGGVRSGNVRELASGMRKGAGGSEALGAVWFHSSCLCVRDGVDQFDTEEATRLLQELRSIDGALLDGLRD</sequence>
<evidence type="ECO:0000313" key="3">
    <source>
        <dbReference type="EMBL" id="KAK3327261.1"/>
    </source>
</evidence>
<dbReference type="Proteomes" id="UP001286456">
    <property type="component" value="Unassembled WGS sequence"/>
</dbReference>
<comment type="similarity">
    <text evidence="1">Belongs to the CutC family.</text>
</comment>
<evidence type="ECO:0000256" key="1">
    <source>
        <dbReference type="ARBA" id="ARBA00007768"/>
    </source>
</evidence>
<dbReference type="InterPro" id="IPR036822">
    <property type="entry name" value="CutC-like_dom_sf"/>
</dbReference>
<gene>
    <name evidence="3" type="ORF">B0T19DRAFT_157762</name>
</gene>
<dbReference type="InterPro" id="IPR005627">
    <property type="entry name" value="CutC-like"/>
</dbReference>
<protein>
    <recommendedName>
        <fullName evidence="2">Copper homeostasis protein cutC homolog</fullName>
    </recommendedName>
</protein>
<dbReference type="AlphaFoldDB" id="A0AAE0IMT0"/>
<evidence type="ECO:0000256" key="2">
    <source>
        <dbReference type="ARBA" id="ARBA00019014"/>
    </source>
</evidence>
<name>A0AAE0IMT0_9PEZI</name>
<dbReference type="EMBL" id="JAUEPO010000003">
    <property type="protein sequence ID" value="KAK3327261.1"/>
    <property type="molecule type" value="Genomic_DNA"/>
</dbReference>
<reference evidence="3" key="2">
    <citation type="submission" date="2023-06" db="EMBL/GenBank/DDBJ databases">
        <authorList>
            <consortium name="Lawrence Berkeley National Laboratory"/>
            <person name="Haridas S."/>
            <person name="Hensen N."/>
            <person name="Bonometti L."/>
            <person name="Westerberg I."/>
            <person name="Brannstrom I.O."/>
            <person name="Guillou S."/>
            <person name="Cros-Aarteil S."/>
            <person name="Calhoun S."/>
            <person name="Kuo A."/>
            <person name="Mondo S."/>
            <person name="Pangilinan J."/>
            <person name="Riley R."/>
            <person name="Labutti K."/>
            <person name="Andreopoulos B."/>
            <person name="Lipzen A."/>
            <person name="Chen C."/>
            <person name="Yanf M."/>
            <person name="Daum C."/>
            <person name="Ng V."/>
            <person name="Clum A."/>
            <person name="Steindorff A."/>
            <person name="Ohm R."/>
            <person name="Martin F."/>
            <person name="Silar P."/>
            <person name="Natvig D."/>
            <person name="Lalanne C."/>
            <person name="Gautier V."/>
            <person name="Ament-Velasquez S.L."/>
            <person name="Kruys A."/>
            <person name="Hutchinson M.I."/>
            <person name="Powell A.J."/>
            <person name="Barry K."/>
            <person name="Miller A.N."/>
            <person name="Grigoriev I.V."/>
            <person name="Debuchy R."/>
            <person name="Gladieux P."/>
            <person name="Thoren M.H."/>
            <person name="Johannesson H."/>
        </authorList>
    </citation>
    <scope>NUCLEOTIDE SEQUENCE</scope>
    <source>
        <strain evidence="3">SMH4131-1</strain>
    </source>
</reference>
<dbReference type="PANTHER" id="PTHR12598:SF0">
    <property type="entry name" value="COPPER HOMEOSTASIS PROTEIN CUTC HOMOLOG"/>
    <property type="match status" value="1"/>
</dbReference>
<reference evidence="3" key="1">
    <citation type="journal article" date="2023" name="Mol. Phylogenet. Evol.">
        <title>Genome-scale phylogeny and comparative genomics of the fungal order Sordariales.</title>
        <authorList>
            <person name="Hensen N."/>
            <person name="Bonometti L."/>
            <person name="Westerberg I."/>
            <person name="Brannstrom I.O."/>
            <person name="Guillou S."/>
            <person name="Cros-Aarteil S."/>
            <person name="Calhoun S."/>
            <person name="Haridas S."/>
            <person name="Kuo A."/>
            <person name="Mondo S."/>
            <person name="Pangilinan J."/>
            <person name="Riley R."/>
            <person name="LaButti K."/>
            <person name="Andreopoulos B."/>
            <person name="Lipzen A."/>
            <person name="Chen C."/>
            <person name="Yan M."/>
            <person name="Daum C."/>
            <person name="Ng V."/>
            <person name="Clum A."/>
            <person name="Steindorff A."/>
            <person name="Ohm R.A."/>
            <person name="Martin F."/>
            <person name="Silar P."/>
            <person name="Natvig D.O."/>
            <person name="Lalanne C."/>
            <person name="Gautier V."/>
            <person name="Ament-Velasquez S.L."/>
            <person name="Kruys A."/>
            <person name="Hutchinson M.I."/>
            <person name="Powell A.J."/>
            <person name="Barry K."/>
            <person name="Miller A.N."/>
            <person name="Grigoriev I.V."/>
            <person name="Debuchy R."/>
            <person name="Gladieux P."/>
            <person name="Hiltunen Thoren M."/>
            <person name="Johannesson H."/>
        </authorList>
    </citation>
    <scope>NUCLEOTIDE SEQUENCE</scope>
    <source>
        <strain evidence="3">SMH4131-1</strain>
    </source>
</reference>